<keyword evidence="9" id="KW-1185">Reference proteome</keyword>
<dbReference type="SMART" id="SM00248">
    <property type="entry name" value="ANK"/>
    <property type="match status" value="2"/>
</dbReference>
<proteinExistence type="inferred from homology"/>
<keyword evidence="2 7" id="KW-0040">ANK repeat</keyword>
<evidence type="ECO:0000256" key="3">
    <source>
        <dbReference type="ARBA" id="ARBA00038439"/>
    </source>
</evidence>
<dbReference type="GO" id="GO:0034142">
    <property type="term" value="P:toll-like receptor 4 signaling pathway"/>
    <property type="evidence" value="ECO:0007669"/>
    <property type="project" value="TreeGrafter"/>
</dbReference>
<dbReference type="GO" id="GO:0005829">
    <property type="term" value="C:cytosol"/>
    <property type="evidence" value="ECO:0007669"/>
    <property type="project" value="TreeGrafter"/>
</dbReference>
<dbReference type="InterPro" id="IPR036770">
    <property type="entry name" value="Ankyrin_rpt-contain_sf"/>
</dbReference>
<keyword evidence="1" id="KW-0677">Repeat</keyword>
<name>A0AA39H7X0_9BILA</name>
<feature type="repeat" description="ANK" evidence="7">
    <location>
        <begin position="270"/>
        <end position="302"/>
    </location>
</feature>
<comment type="similarity">
    <text evidence="3">Belongs to the NF-kappa-B inhibitor family.</text>
</comment>
<evidence type="ECO:0000256" key="5">
    <source>
        <dbReference type="ARBA" id="ARBA00041987"/>
    </source>
</evidence>
<dbReference type="PROSITE" id="PS50088">
    <property type="entry name" value="ANK_REPEAT"/>
    <property type="match status" value="2"/>
</dbReference>
<dbReference type="PANTHER" id="PTHR46680:SF1">
    <property type="entry name" value="NF-KAPPA-B INHIBITOR ALPHA"/>
    <property type="match status" value="1"/>
</dbReference>
<comment type="function">
    <text evidence="6">Inhibits the activity of dimeric NF-kappa-B/REL complexes by trapping REL (RELA/p65 and NFKB1/p50) dimers in the cytoplasm by masking their nuclear localization signals. On cellular stimulation by immune and pro-inflammatory responses, becomes phosphorylated promoting ubiquitination and degradation, enabling the dimeric RELA to translocate to the nucleus and activate transcription.</text>
</comment>
<dbReference type="InterPro" id="IPR002110">
    <property type="entry name" value="Ankyrin_rpt"/>
</dbReference>
<feature type="repeat" description="ANK" evidence="7">
    <location>
        <begin position="237"/>
        <end position="269"/>
    </location>
</feature>
<dbReference type="SUPFAM" id="SSF48403">
    <property type="entry name" value="Ankyrin repeat"/>
    <property type="match status" value="1"/>
</dbReference>
<dbReference type="PANTHER" id="PTHR46680">
    <property type="entry name" value="NF-KAPPA-B INHIBITOR ALPHA"/>
    <property type="match status" value="1"/>
</dbReference>
<evidence type="ECO:0000313" key="8">
    <source>
        <dbReference type="EMBL" id="KAK0400740.1"/>
    </source>
</evidence>
<dbReference type="EMBL" id="JAUCMV010000004">
    <property type="protein sequence ID" value="KAK0400740.1"/>
    <property type="molecule type" value="Genomic_DNA"/>
</dbReference>
<evidence type="ECO:0000256" key="4">
    <source>
        <dbReference type="ARBA" id="ARBA00041123"/>
    </source>
</evidence>
<dbReference type="Pfam" id="PF12796">
    <property type="entry name" value="Ank_2"/>
    <property type="match status" value="1"/>
</dbReference>
<evidence type="ECO:0000256" key="7">
    <source>
        <dbReference type="PROSITE-ProRule" id="PRU00023"/>
    </source>
</evidence>
<dbReference type="InterPro" id="IPR051070">
    <property type="entry name" value="NF-kappa-B_inhibitor"/>
</dbReference>
<organism evidence="8 9">
    <name type="scientific">Steinernema hermaphroditum</name>
    <dbReference type="NCBI Taxonomy" id="289476"/>
    <lineage>
        <taxon>Eukaryota</taxon>
        <taxon>Metazoa</taxon>
        <taxon>Ecdysozoa</taxon>
        <taxon>Nematoda</taxon>
        <taxon>Chromadorea</taxon>
        <taxon>Rhabditida</taxon>
        <taxon>Tylenchina</taxon>
        <taxon>Panagrolaimomorpha</taxon>
        <taxon>Strongyloidoidea</taxon>
        <taxon>Steinernematidae</taxon>
        <taxon>Steinernema</taxon>
    </lineage>
</organism>
<sequence length="408" mass="46069">MDSRRSVKGKAPAAEGRNESVKIISCHKLKKLEKIHENVPFGCFKEGNLYHVIFLWSGGIQRDHTFVSTHNNYETAKAYYDRLQPLRKSLIYTEMRDKCAQFIAHIRGQQRWEPLRIADSLGFKLSIQKLAMESLKSVGGFDKTALEVALRWCGSEAVARLLGALPEGFGVSLQPMLTRQWNREAQEVAIVIANNPKFREDCGNGNTVFHFECDKKIVFAMGNITKIAEVVNNSNDGGLTPVHLAIQRQDLAATVALFSIGANLNEEDMSGEAALHYAVRENDANIVKFLLGVGAKAGHKNAKDKTPLQLAVDLKFHEIRELLEAWLDQSPPDSNEPIAEWSTNDLLQLVSCIQQENAINELKTEIGLRYDKLILCSYETRNSRRRGQEVQDFFKERIKRWVSANYPV</sequence>
<dbReference type="GO" id="GO:0051059">
    <property type="term" value="F:NF-kappaB binding"/>
    <property type="evidence" value="ECO:0007669"/>
    <property type="project" value="TreeGrafter"/>
</dbReference>
<comment type="caution">
    <text evidence="8">The sequence shown here is derived from an EMBL/GenBank/DDBJ whole genome shotgun (WGS) entry which is preliminary data.</text>
</comment>
<dbReference type="PROSITE" id="PS50297">
    <property type="entry name" value="ANK_REP_REGION"/>
    <property type="match status" value="2"/>
</dbReference>
<evidence type="ECO:0000313" key="9">
    <source>
        <dbReference type="Proteomes" id="UP001175271"/>
    </source>
</evidence>
<reference evidence="8" key="1">
    <citation type="submission" date="2023-06" db="EMBL/GenBank/DDBJ databases">
        <title>Genomic analysis of the entomopathogenic nematode Steinernema hermaphroditum.</title>
        <authorList>
            <person name="Schwarz E.M."/>
            <person name="Heppert J.K."/>
            <person name="Baniya A."/>
            <person name="Schwartz H.T."/>
            <person name="Tan C.-H."/>
            <person name="Antoshechkin I."/>
            <person name="Sternberg P.W."/>
            <person name="Goodrich-Blair H."/>
            <person name="Dillman A.R."/>
        </authorList>
    </citation>
    <scope>NUCLEOTIDE SEQUENCE</scope>
    <source>
        <strain evidence="8">PS9179</strain>
        <tissue evidence="8">Whole animal</tissue>
    </source>
</reference>
<evidence type="ECO:0000256" key="6">
    <source>
        <dbReference type="ARBA" id="ARBA00045368"/>
    </source>
</evidence>
<dbReference type="Proteomes" id="UP001175271">
    <property type="component" value="Unassembled WGS sequence"/>
</dbReference>
<dbReference type="AlphaFoldDB" id="A0AA39H7X0"/>
<accession>A0AA39H7X0</accession>
<gene>
    <name evidence="8" type="ORF">QR680_015430</name>
</gene>
<protein>
    <recommendedName>
        <fullName evidence="4">NF-kappa-B inhibitor alpha</fullName>
    </recommendedName>
    <alternativeName>
        <fullName evidence="5">I-kappa-B-alpha</fullName>
    </alternativeName>
</protein>
<evidence type="ECO:0000256" key="1">
    <source>
        <dbReference type="ARBA" id="ARBA00022737"/>
    </source>
</evidence>
<dbReference type="GO" id="GO:0071356">
    <property type="term" value="P:cellular response to tumor necrosis factor"/>
    <property type="evidence" value="ECO:0007669"/>
    <property type="project" value="TreeGrafter"/>
</dbReference>
<dbReference type="Gene3D" id="1.25.40.20">
    <property type="entry name" value="Ankyrin repeat-containing domain"/>
    <property type="match status" value="1"/>
</dbReference>
<evidence type="ECO:0000256" key="2">
    <source>
        <dbReference type="ARBA" id="ARBA00023043"/>
    </source>
</evidence>